<evidence type="ECO:0000313" key="2">
    <source>
        <dbReference type="Proteomes" id="UP001195965"/>
    </source>
</evidence>
<gene>
    <name evidence="1" type="ORF">HHS34_010810</name>
</gene>
<keyword evidence="2" id="KW-1185">Reference proteome</keyword>
<reference evidence="1 2" key="1">
    <citation type="journal article" date="2021" name="ISME J.">
        <title>Genomic evolution of the class Acidithiobacillia: deep-branching Proteobacteria living in extreme acidic conditions.</title>
        <authorList>
            <person name="Moya-Beltran A."/>
            <person name="Beard S."/>
            <person name="Rojas-Villalobos C."/>
            <person name="Issotta F."/>
            <person name="Gallardo Y."/>
            <person name="Ulloa R."/>
            <person name="Giaveno A."/>
            <person name="Degli Esposti M."/>
            <person name="Johnson D.B."/>
            <person name="Quatrini R."/>
        </authorList>
    </citation>
    <scope>NUCLEOTIDE SEQUENCE [LARGE SCALE GENOMIC DNA]</scope>
    <source>
        <strain evidence="1 2">GG1-14</strain>
    </source>
</reference>
<dbReference type="Proteomes" id="UP001195965">
    <property type="component" value="Chromosome"/>
</dbReference>
<name>A0ACD5HDT6_9PROT</name>
<organism evidence="1 2">
    <name type="scientific">Acidithiobacillus montserratensis</name>
    <dbReference type="NCBI Taxonomy" id="2729135"/>
    <lineage>
        <taxon>Bacteria</taxon>
        <taxon>Pseudomonadati</taxon>
        <taxon>Pseudomonadota</taxon>
        <taxon>Acidithiobacillia</taxon>
        <taxon>Acidithiobacillales</taxon>
        <taxon>Acidithiobacillaceae</taxon>
        <taxon>Acidithiobacillus</taxon>
    </lineage>
</organism>
<accession>A0ACD5HDT6</accession>
<evidence type="ECO:0000313" key="1">
    <source>
        <dbReference type="EMBL" id="XRI72929.1"/>
    </source>
</evidence>
<dbReference type="EMBL" id="CP127526">
    <property type="protein sequence ID" value="XRI72929.1"/>
    <property type="molecule type" value="Genomic_DNA"/>
</dbReference>
<proteinExistence type="predicted"/>
<sequence length="48" mass="4959">MYRKIMVAYDGSASSELALQQGADLAALMQAELHLFGAIVSTGGMAIG</sequence>
<protein>
    <submittedName>
        <fullName evidence="1">Universal stress protein</fullName>
    </submittedName>
</protein>